<evidence type="ECO:0000256" key="4">
    <source>
        <dbReference type="ARBA" id="ARBA00022737"/>
    </source>
</evidence>
<organism evidence="8 9">
    <name type="scientific">Dreissena polymorpha</name>
    <name type="common">Zebra mussel</name>
    <name type="synonym">Mytilus polymorpha</name>
    <dbReference type="NCBI Taxonomy" id="45954"/>
    <lineage>
        <taxon>Eukaryota</taxon>
        <taxon>Metazoa</taxon>
        <taxon>Spiralia</taxon>
        <taxon>Lophotrochozoa</taxon>
        <taxon>Mollusca</taxon>
        <taxon>Bivalvia</taxon>
        <taxon>Autobranchia</taxon>
        <taxon>Heteroconchia</taxon>
        <taxon>Euheterodonta</taxon>
        <taxon>Imparidentia</taxon>
        <taxon>Neoheterodontei</taxon>
        <taxon>Myida</taxon>
        <taxon>Dreissenoidea</taxon>
        <taxon>Dreissenidae</taxon>
        <taxon>Dreissena</taxon>
    </lineage>
</organism>
<dbReference type="InterPro" id="IPR001680">
    <property type="entry name" value="WD40_rpt"/>
</dbReference>
<dbReference type="InterPro" id="IPR015943">
    <property type="entry name" value="WD40/YVTN_repeat-like_dom_sf"/>
</dbReference>
<reference evidence="8" key="2">
    <citation type="submission" date="2020-11" db="EMBL/GenBank/DDBJ databases">
        <authorList>
            <person name="McCartney M.A."/>
            <person name="Auch B."/>
            <person name="Kono T."/>
            <person name="Mallez S."/>
            <person name="Becker A."/>
            <person name="Gohl D.M."/>
            <person name="Silverstein K.A.T."/>
            <person name="Koren S."/>
            <person name="Bechman K.B."/>
            <person name="Herman A."/>
            <person name="Abrahante J.E."/>
            <person name="Garbe J."/>
        </authorList>
    </citation>
    <scope>NUCLEOTIDE SEQUENCE</scope>
    <source>
        <strain evidence="8">Duluth1</strain>
        <tissue evidence="8">Whole animal</tissue>
    </source>
</reference>
<evidence type="ECO:0000256" key="6">
    <source>
        <dbReference type="PROSITE-ProRule" id="PRU00221"/>
    </source>
</evidence>
<comment type="similarity">
    <text evidence="1">Belongs to the WD repeat coronin family.</text>
</comment>
<accession>A0A9D4KEW5</accession>
<dbReference type="EMBL" id="JAIWYP010000004">
    <property type="protein sequence ID" value="KAH3837926.1"/>
    <property type="molecule type" value="Genomic_DNA"/>
</dbReference>
<dbReference type="SUPFAM" id="SSF69322">
    <property type="entry name" value="Tricorn protease domain 2"/>
    <property type="match status" value="1"/>
</dbReference>
<comment type="function">
    <text evidence="5">F-actin regulator involved in anterograde Golgi to endosome transport: upon ubiquitination via 'Lys-33'-linked ubiquitin chains by the BCR(KLHL20) E3 ubiquitin ligase complex, interacts with EPS15 and localizes to the trans-Golgi network, where it promotes actin polymerization, thereby facilitating post-Golgi trafficking. May play a role in the maintenance of the Golgi apparatus morphology.</text>
</comment>
<dbReference type="InterPro" id="IPR024977">
    <property type="entry name" value="Apc4-like_WD40_dom"/>
</dbReference>
<dbReference type="PROSITE" id="PS50082">
    <property type="entry name" value="WD_REPEATS_2"/>
    <property type="match status" value="1"/>
</dbReference>
<dbReference type="InterPro" id="IPR015505">
    <property type="entry name" value="Coronin"/>
</dbReference>
<dbReference type="Gene3D" id="2.130.10.10">
    <property type="entry name" value="YVTN repeat-like/Quinoprotein amine dehydrogenase"/>
    <property type="match status" value="1"/>
</dbReference>
<reference evidence="8" key="1">
    <citation type="journal article" date="2019" name="bioRxiv">
        <title>The Genome of the Zebra Mussel, Dreissena polymorpha: A Resource for Invasive Species Research.</title>
        <authorList>
            <person name="McCartney M.A."/>
            <person name="Auch B."/>
            <person name="Kono T."/>
            <person name="Mallez S."/>
            <person name="Zhang Y."/>
            <person name="Obille A."/>
            <person name="Becker A."/>
            <person name="Abrahante J.E."/>
            <person name="Garbe J."/>
            <person name="Badalamenti J.P."/>
            <person name="Herman A."/>
            <person name="Mangelson H."/>
            <person name="Liachko I."/>
            <person name="Sullivan S."/>
            <person name="Sone E.D."/>
            <person name="Koren S."/>
            <person name="Silverstein K.A.T."/>
            <person name="Beckman K.B."/>
            <person name="Gohl D.M."/>
        </authorList>
    </citation>
    <scope>NUCLEOTIDE SEQUENCE</scope>
    <source>
        <strain evidence="8">Duluth1</strain>
        <tissue evidence="8">Whole animal</tissue>
    </source>
</reference>
<dbReference type="Pfam" id="PF12894">
    <property type="entry name" value="ANAPC4_WD40"/>
    <property type="match status" value="1"/>
</dbReference>
<sequence length="256" mass="28968">CDNAKVYIWKIPDTGLTETLDDYESYLMSHTEKIYFVRFHPLAKNVVVTGAYDMKLKIWDLTDNTEQLEVTCHTDEEWSPDGRYLATVCKDGRVRIIDPRKQSVREGKGPEGSRGARVIWAVDMTYLVVLRDSRRQLLVYSVGKLGNPLYEETLDVSPSILVPHYDEGTRTVFLTGRGDASIITYEVSEEYPHLFALTPVKPEGAHQGIYFLPVTSCSVRDVEIARVLEANTELCGANVLHCTQGQDNLLPRRLIS</sequence>
<gene>
    <name evidence="8" type="ORF">DPMN_111329</name>
</gene>
<dbReference type="PROSITE" id="PS50294">
    <property type="entry name" value="WD_REPEATS_REGION"/>
    <property type="match status" value="1"/>
</dbReference>
<evidence type="ECO:0000256" key="1">
    <source>
        <dbReference type="ARBA" id="ARBA00009482"/>
    </source>
</evidence>
<dbReference type="SMART" id="SM01167">
    <property type="entry name" value="DUF1900"/>
    <property type="match status" value="1"/>
</dbReference>
<dbReference type="AlphaFoldDB" id="A0A9D4KEW5"/>
<evidence type="ECO:0000256" key="2">
    <source>
        <dbReference type="ARBA" id="ARBA00013347"/>
    </source>
</evidence>
<feature type="repeat" description="WD" evidence="6">
    <location>
        <begin position="27"/>
        <end position="69"/>
    </location>
</feature>
<evidence type="ECO:0000256" key="5">
    <source>
        <dbReference type="ARBA" id="ARBA00024838"/>
    </source>
</evidence>
<dbReference type="Proteomes" id="UP000828390">
    <property type="component" value="Unassembled WGS sequence"/>
</dbReference>
<proteinExistence type="inferred from homology"/>
<keyword evidence="4" id="KW-0677">Repeat</keyword>
<protein>
    <recommendedName>
        <fullName evidence="2">Coronin-7</fullName>
    </recommendedName>
</protein>
<evidence type="ECO:0000259" key="7">
    <source>
        <dbReference type="Pfam" id="PF12894"/>
    </source>
</evidence>
<feature type="domain" description="Anaphase-promoting complex subunit 4-like WD40" evidence="7">
    <location>
        <begin position="57"/>
        <end position="104"/>
    </location>
</feature>
<comment type="caution">
    <text evidence="8">The sequence shown here is derived from an EMBL/GenBank/DDBJ whole genome shotgun (WGS) entry which is preliminary data.</text>
</comment>
<evidence type="ECO:0000313" key="8">
    <source>
        <dbReference type="EMBL" id="KAH3837926.1"/>
    </source>
</evidence>
<dbReference type="SMART" id="SM00320">
    <property type="entry name" value="WD40"/>
    <property type="match status" value="2"/>
</dbReference>
<feature type="non-terminal residue" evidence="8">
    <location>
        <position position="256"/>
    </location>
</feature>
<evidence type="ECO:0000256" key="3">
    <source>
        <dbReference type="ARBA" id="ARBA00022574"/>
    </source>
</evidence>
<dbReference type="PANTHER" id="PTHR10856">
    <property type="entry name" value="CORONIN"/>
    <property type="match status" value="1"/>
</dbReference>
<keyword evidence="9" id="KW-1185">Reference proteome</keyword>
<dbReference type="PROSITE" id="PS00678">
    <property type="entry name" value="WD_REPEATS_1"/>
    <property type="match status" value="1"/>
</dbReference>
<dbReference type="PANTHER" id="PTHR10856:SF20">
    <property type="entry name" value="CORONIN-7"/>
    <property type="match status" value="1"/>
</dbReference>
<dbReference type="InterPro" id="IPR019775">
    <property type="entry name" value="WD40_repeat_CS"/>
</dbReference>
<name>A0A9D4KEW5_DREPO</name>
<keyword evidence="3 6" id="KW-0853">WD repeat</keyword>
<evidence type="ECO:0000313" key="9">
    <source>
        <dbReference type="Proteomes" id="UP000828390"/>
    </source>
</evidence>